<gene>
    <name evidence="5" type="primary">scpB</name>
    <name evidence="6" type="ORF">HNQ47_001305</name>
</gene>
<evidence type="ECO:0000256" key="4">
    <source>
        <dbReference type="ARBA" id="ARBA00023306"/>
    </source>
</evidence>
<dbReference type="SUPFAM" id="SSF46785">
    <property type="entry name" value="Winged helix' DNA-binding domain"/>
    <property type="match status" value="2"/>
</dbReference>
<dbReference type="InterPro" id="IPR036390">
    <property type="entry name" value="WH_DNA-bd_sf"/>
</dbReference>
<dbReference type="GO" id="GO:0005737">
    <property type="term" value="C:cytoplasm"/>
    <property type="evidence" value="ECO:0007669"/>
    <property type="project" value="UniProtKB-SubCell"/>
</dbReference>
<keyword evidence="1 5" id="KW-0963">Cytoplasm</keyword>
<dbReference type="NCBIfam" id="TIGR00281">
    <property type="entry name" value="SMC-Scp complex subunit ScpB"/>
    <property type="match status" value="1"/>
</dbReference>
<comment type="subcellular location">
    <subcellularLocation>
        <location evidence="5">Cytoplasm</location>
    </subcellularLocation>
    <text evidence="5">Associated with two foci at the outer edges of the nucleoid region in young cells, and at four foci within both cell halves in older cells.</text>
</comment>
<dbReference type="EMBL" id="JACHHK010000004">
    <property type="protein sequence ID" value="MBB5183284.1"/>
    <property type="molecule type" value="Genomic_DNA"/>
</dbReference>
<dbReference type="PANTHER" id="PTHR34298">
    <property type="entry name" value="SEGREGATION AND CONDENSATION PROTEIN B"/>
    <property type="match status" value="1"/>
</dbReference>
<comment type="subunit">
    <text evidence="5">Homodimer. Homodimerization may be required to stabilize the binding of ScpA to the Smc head domains. Component of a cohesin-like complex composed of ScpA, ScpB and the Smc homodimer, in which ScpA and ScpB bind to the head domain of Smc. The presence of the three proteins is required for the association of the complex with DNA.</text>
</comment>
<dbReference type="HAMAP" id="MF_01804">
    <property type="entry name" value="ScpB"/>
    <property type="match status" value="1"/>
</dbReference>
<protein>
    <recommendedName>
        <fullName evidence="5">Segregation and condensation protein B</fullName>
    </recommendedName>
</protein>
<dbReference type="AlphaFoldDB" id="A0A7W8CYH3"/>
<dbReference type="PANTHER" id="PTHR34298:SF2">
    <property type="entry name" value="SEGREGATION AND CONDENSATION PROTEIN B"/>
    <property type="match status" value="1"/>
</dbReference>
<dbReference type="InterPro" id="IPR036388">
    <property type="entry name" value="WH-like_DNA-bd_sf"/>
</dbReference>
<organism evidence="6 7">
    <name type="scientific">Catenisphaera adipataccumulans</name>
    <dbReference type="NCBI Taxonomy" id="700500"/>
    <lineage>
        <taxon>Bacteria</taxon>
        <taxon>Bacillati</taxon>
        <taxon>Bacillota</taxon>
        <taxon>Erysipelotrichia</taxon>
        <taxon>Erysipelotrichales</taxon>
        <taxon>Erysipelotrichaceae</taxon>
        <taxon>Catenisphaera</taxon>
    </lineage>
</organism>
<name>A0A7W8CYH3_9FIRM</name>
<keyword evidence="3 5" id="KW-0159">Chromosome partition</keyword>
<dbReference type="RefSeq" id="WP_183328580.1">
    <property type="nucleotide sequence ID" value="NZ_JACHHK010000004.1"/>
</dbReference>
<reference evidence="6 7" key="1">
    <citation type="submission" date="2020-08" db="EMBL/GenBank/DDBJ databases">
        <title>Genomic Encyclopedia of Type Strains, Phase IV (KMG-IV): sequencing the most valuable type-strain genomes for metagenomic binning, comparative biology and taxonomic classification.</title>
        <authorList>
            <person name="Goeker M."/>
        </authorList>
    </citation>
    <scope>NUCLEOTIDE SEQUENCE [LARGE SCALE GENOMIC DNA]</scope>
    <source>
        <strain evidence="6 7">DSM 25799</strain>
    </source>
</reference>
<comment type="function">
    <text evidence="5">Participates in chromosomal partition during cell division. May act via the formation of a condensin-like complex containing Smc and ScpA that pull DNA away from mid-cell into both cell halves.</text>
</comment>
<evidence type="ECO:0000256" key="1">
    <source>
        <dbReference type="ARBA" id="ARBA00022490"/>
    </source>
</evidence>
<dbReference type="InterPro" id="IPR005234">
    <property type="entry name" value="ScpB_csome_segregation"/>
</dbReference>
<comment type="similarity">
    <text evidence="5">Belongs to the ScpB family.</text>
</comment>
<keyword evidence="7" id="KW-1185">Reference proteome</keyword>
<evidence type="ECO:0000256" key="2">
    <source>
        <dbReference type="ARBA" id="ARBA00022618"/>
    </source>
</evidence>
<evidence type="ECO:0000256" key="5">
    <source>
        <dbReference type="HAMAP-Rule" id="MF_01804"/>
    </source>
</evidence>
<evidence type="ECO:0000256" key="3">
    <source>
        <dbReference type="ARBA" id="ARBA00022829"/>
    </source>
</evidence>
<proteinExistence type="inferred from homology"/>
<keyword evidence="2 5" id="KW-0132">Cell division</keyword>
<dbReference type="Gene3D" id="1.10.10.10">
    <property type="entry name" value="Winged helix-like DNA-binding domain superfamily/Winged helix DNA-binding domain"/>
    <property type="match status" value="2"/>
</dbReference>
<comment type="caution">
    <text evidence="6">The sequence shown here is derived from an EMBL/GenBank/DDBJ whole genome shotgun (WGS) entry which is preliminary data.</text>
</comment>
<dbReference type="Proteomes" id="UP000539953">
    <property type="component" value="Unassembled WGS sequence"/>
</dbReference>
<dbReference type="GO" id="GO:0051304">
    <property type="term" value="P:chromosome separation"/>
    <property type="evidence" value="ECO:0007669"/>
    <property type="project" value="InterPro"/>
</dbReference>
<dbReference type="GO" id="GO:0051301">
    <property type="term" value="P:cell division"/>
    <property type="evidence" value="ECO:0007669"/>
    <property type="project" value="UniProtKB-KW"/>
</dbReference>
<dbReference type="GO" id="GO:0006260">
    <property type="term" value="P:DNA replication"/>
    <property type="evidence" value="ECO:0007669"/>
    <property type="project" value="UniProtKB-UniRule"/>
</dbReference>
<sequence length="182" mass="20578">MKQKTIIEGLIFLAGEEGLTFEQICSALDHPVNDAVVEDLETLKKQYDDPDSGIELTEFSNRYKFITKEAIYPYGQRIFEHAKPASLSQAALETLAIVAYKQPITRVEIEEIRGVNCEVMLKKLQAQGLIEAKDRLDTVGKPLLYTVTDEFLDAFELNTLAELPELPQHDGEEDLFGNEEEE</sequence>
<evidence type="ECO:0000313" key="6">
    <source>
        <dbReference type="EMBL" id="MBB5183284.1"/>
    </source>
</evidence>
<evidence type="ECO:0000313" key="7">
    <source>
        <dbReference type="Proteomes" id="UP000539953"/>
    </source>
</evidence>
<dbReference type="PIRSF" id="PIRSF019345">
    <property type="entry name" value="ScpB"/>
    <property type="match status" value="1"/>
</dbReference>
<accession>A0A7W8CYH3</accession>
<keyword evidence="4 5" id="KW-0131">Cell cycle</keyword>
<dbReference type="Pfam" id="PF04079">
    <property type="entry name" value="SMC_ScpB"/>
    <property type="match status" value="1"/>
</dbReference>